<dbReference type="InterPro" id="IPR005712">
    <property type="entry name" value="Ribosomal_uS5_bac-type"/>
</dbReference>
<dbReference type="Pfam" id="PF00333">
    <property type="entry name" value="Ribosomal_S5"/>
    <property type="match status" value="1"/>
</dbReference>
<name>A0A955EFV4_UNCKA</name>
<evidence type="ECO:0000256" key="6">
    <source>
        <dbReference type="ARBA" id="ARBA00035255"/>
    </source>
</evidence>
<dbReference type="GO" id="GO:0006412">
    <property type="term" value="P:translation"/>
    <property type="evidence" value="ECO:0007669"/>
    <property type="project" value="InterPro"/>
</dbReference>
<evidence type="ECO:0000256" key="4">
    <source>
        <dbReference type="ARBA" id="ARBA00022980"/>
    </source>
</evidence>
<protein>
    <recommendedName>
        <fullName evidence="6">Small ribosomal subunit protein uS5</fullName>
    </recommendedName>
    <alternativeName>
        <fullName evidence="7">30S ribosomal protein S5</fullName>
    </alternativeName>
</protein>
<evidence type="ECO:0000256" key="3">
    <source>
        <dbReference type="ARBA" id="ARBA00022884"/>
    </source>
</evidence>
<evidence type="ECO:0000256" key="7">
    <source>
        <dbReference type="ARBA" id="ARBA00035519"/>
    </source>
</evidence>
<keyword evidence="4 8" id="KW-0689">Ribosomal protein</keyword>
<feature type="domain" description="S5 DRBM" evidence="10">
    <location>
        <begin position="12"/>
        <end position="75"/>
    </location>
</feature>
<dbReference type="Gene3D" id="3.30.230.10">
    <property type="match status" value="1"/>
</dbReference>
<evidence type="ECO:0000256" key="8">
    <source>
        <dbReference type="PROSITE-ProRule" id="PRU00268"/>
    </source>
</evidence>
<dbReference type="InterPro" id="IPR014721">
    <property type="entry name" value="Ribsml_uS5_D2-typ_fold_subgr"/>
</dbReference>
<reference evidence="11" key="2">
    <citation type="journal article" date="2021" name="Microbiome">
        <title>Successional dynamics and alternative stable states in a saline activated sludge microbial community over 9 years.</title>
        <authorList>
            <person name="Wang Y."/>
            <person name="Ye J."/>
            <person name="Ju F."/>
            <person name="Liu L."/>
            <person name="Boyd J.A."/>
            <person name="Deng Y."/>
            <person name="Parks D.H."/>
            <person name="Jiang X."/>
            <person name="Yin X."/>
            <person name="Woodcroft B.J."/>
            <person name="Tyson G.W."/>
            <person name="Hugenholtz P."/>
            <person name="Polz M.F."/>
            <person name="Zhang T."/>
        </authorList>
    </citation>
    <scope>NUCLEOTIDE SEQUENCE</scope>
    <source>
        <strain evidence="11">HKST-UBA79</strain>
    </source>
</reference>
<dbReference type="GO" id="GO:0003735">
    <property type="term" value="F:structural constituent of ribosome"/>
    <property type="evidence" value="ECO:0007669"/>
    <property type="project" value="UniProtKB-UniRule"/>
</dbReference>
<dbReference type="SUPFAM" id="SSF54768">
    <property type="entry name" value="dsRNA-binding domain-like"/>
    <property type="match status" value="1"/>
</dbReference>
<dbReference type="PANTHER" id="PTHR48277:SF1">
    <property type="entry name" value="MITOCHONDRIAL RIBOSOMAL PROTEIN S5"/>
    <property type="match status" value="1"/>
</dbReference>
<dbReference type="Gene3D" id="3.30.160.20">
    <property type="match status" value="1"/>
</dbReference>
<dbReference type="InterPro" id="IPR005324">
    <property type="entry name" value="Ribosomal_uS5_C"/>
</dbReference>
<dbReference type="InterPro" id="IPR020568">
    <property type="entry name" value="Ribosomal_Su5_D2-typ_SF"/>
</dbReference>
<comment type="similarity">
    <text evidence="1 9">Belongs to the universal ribosomal protein uS5 family.</text>
</comment>
<dbReference type="GO" id="GO:0015935">
    <property type="term" value="C:small ribosomal subunit"/>
    <property type="evidence" value="ECO:0007669"/>
    <property type="project" value="InterPro"/>
</dbReference>
<accession>A0A955EFV4</accession>
<gene>
    <name evidence="11" type="primary">rpsE</name>
    <name evidence="11" type="ORF">KC980_04220</name>
</gene>
<dbReference type="Proteomes" id="UP000740557">
    <property type="component" value="Unassembled WGS sequence"/>
</dbReference>
<dbReference type="GO" id="GO:0005737">
    <property type="term" value="C:cytoplasm"/>
    <property type="evidence" value="ECO:0007669"/>
    <property type="project" value="UniProtKB-ARBA"/>
</dbReference>
<dbReference type="SUPFAM" id="SSF54211">
    <property type="entry name" value="Ribosomal protein S5 domain 2-like"/>
    <property type="match status" value="1"/>
</dbReference>
<dbReference type="InterPro" id="IPR000851">
    <property type="entry name" value="Ribosomal_uS5"/>
</dbReference>
<proteinExistence type="inferred from homology"/>
<keyword evidence="2" id="KW-0699">rRNA-binding</keyword>
<evidence type="ECO:0000256" key="2">
    <source>
        <dbReference type="ARBA" id="ARBA00022730"/>
    </source>
</evidence>
<dbReference type="FunFam" id="3.30.230.10:FF:000002">
    <property type="entry name" value="30S ribosomal protein S5"/>
    <property type="match status" value="1"/>
</dbReference>
<dbReference type="InterPro" id="IPR013810">
    <property type="entry name" value="Ribosomal_uS5_N"/>
</dbReference>
<dbReference type="NCBIfam" id="TIGR01021">
    <property type="entry name" value="rpsE_bact"/>
    <property type="match status" value="1"/>
</dbReference>
<evidence type="ECO:0000256" key="1">
    <source>
        <dbReference type="ARBA" id="ARBA00008945"/>
    </source>
</evidence>
<dbReference type="EMBL" id="JAGQNX010000136">
    <property type="protein sequence ID" value="MCA9308693.1"/>
    <property type="molecule type" value="Genomic_DNA"/>
</dbReference>
<evidence type="ECO:0000259" key="10">
    <source>
        <dbReference type="PROSITE" id="PS50881"/>
    </source>
</evidence>
<evidence type="ECO:0000256" key="9">
    <source>
        <dbReference type="RuleBase" id="RU003823"/>
    </source>
</evidence>
<dbReference type="AlphaFoldDB" id="A0A955EFV4"/>
<dbReference type="Pfam" id="PF03719">
    <property type="entry name" value="Ribosomal_S5_C"/>
    <property type="match status" value="1"/>
</dbReference>
<evidence type="ECO:0000313" key="11">
    <source>
        <dbReference type="EMBL" id="MCA9308693.1"/>
    </source>
</evidence>
<comment type="caution">
    <text evidence="11">The sequence shown here is derived from an EMBL/GenBank/DDBJ whole genome shotgun (WGS) entry which is preliminary data.</text>
</comment>
<evidence type="ECO:0000313" key="12">
    <source>
        <dbReference type="Proteomes" id="UP000740557"/>
    </source>
</evidence>
<dbReference type="PANTHER" id="PTHR48277">
    <property type="entry name" value="MITOCHONDRIAL RIBOSOMAL PROTEIN S5"/>
    <property type="match status" value="1"/>
</dbReference>
<keyword evidence="5 8" id="KW-0687">Ribonucleoprotein</keyword>
<dbReference type="GO" id="GO:0019843">
    <property type="term" value="F:rRNA binding"/>
    <property type="evidence" value="ECO:0007669"/>
    <property type="project" value="UniProtKB-KW"/>
</dbReference>
<keyword evidence="3" id="KW-0694">RNA-binding</keyword>
<organism evidence="11 12">
    <name type="scientific">candidate division WWE3 bacterium</name>
    <dbReference type="NCBI Taxonomy" id="2053526"/>
    <lineage>
        <taxon>Bacteria</taxon>
        <taxon>Katanobacteria</taxon>
    </lineage>
</organism>
<sequence length="163" mass="17117">MSNTGYLKQSEYEERVLQIKRVSKKTNGGNSIKFTALVVVGNKKGTVGYGMGKAVDVPSAIQKGIKAAKANTININLAGSTIPHEINAKYNSAKVMLKPAPVGSGIIAGGVVRHVVELAGITDISSKMHGSNNKVCNVICSLDALSKLKPIVVVEQKGSNESK</sequence>
<dbReference type="PROSITE" id="PS50881">
    <property type="entry name" value="S5_DSRBD"/>
    <property type="match status" value="1"/>
</dbReference>
<reference evidence="11" key="1">
    <citation type="submission" date="2020-04" db="EMBL/GenBank/DDBJ databases">
        <authorList>
            <person name="Zhang T."/>
        </authorList>
    </citation>
    <scope>NUCLEOTIDE SEQUENCE</scope>
    <source>
        <strain evidence="11">HKST-UBA79</strain>
    </source>
</reference>
<evidence type="ECO:0000256" key="5">
    <source>
        <dbReference type="ARBA" id="ARBA00023274"/>
    </source>
</evidence>